<dbReference type="EMBL" id="JASCZI010091464">
    <property type="protein sequence ID" value="MED6150412.1"/>
    <property type="molecule type" value="Genomic_DNA"/>
</dbReference>
<evidence type="ECO:0000256" key="1">
    <source>
        <dbReference type="SAM" id="Coils"/>
    </source>
</evidence>
<evidence type="ECO:0000313" key="3">
    <source>
        <dbReference type="Proteomes" id="UP001341840"/>
    </source>
</evidence>
<protein>
    <submittedName>
        <fullName evidence="2">Uncharacterized protein</fullName>
    </submittedName>
</protein>
<organism evidence="2 3">
    <name type="scientific">Stylosanthes scabra</name>
    <dbReference type="NCBI Taxonomy" id="79078"/>
    <lineage>
        <taxon>Eukaryota</taxon>
        <taxon>Viridiplantae</taxon>
        <taxon>Streptophyta</taxon>
        <taxon>Embryophyta</taxon>
        <taxon>Tracheophyta</taxon>
        <taxon>Spermatophyta</taxon>
        <taxon>Magnoliopsida</taxon>
        <taxon>eudicotyledons</taxon>
        <taxon>Gunneridae</taxon>
        <taxon>Pentapetalae</taxon>
        <taxon>rosids</taxon>
        <taxon>fabids</taxon>
        <taxon>Fabales</taxon>
        <taxon>Fabaceae</taxon>
        <taxon>Papilionoideae</taxon>
        <taxon>50 kb inversion clade</taxon>
        <taxon>dalbergioids sensu lato</taxon>
        <taxon>Dalbergieae</taxon>
        <taxon>Pterocarpus clade</taxon>
        <taxon>Stylosanthes</taxon>
    </lineage>
</organism>
<dbReference type="Proteomes" id="UP001341840">
    <property type="component" value="Unassembled WGS sequence"/>
</dbReference>
<proteinExistence type="predicted"/>
<sequence>MTVETSAAKWQRTETSAREFSPLDRSFDASKFIAENLLGPKAQEVLWDYDPVESFRWVQWALLKSATIMRSVEPRLTMMDEAERHNQRLVGDLKALNVQKKKDEEVATIQGRIKELESEVQKLKDFVAAEKARADLAEGKSRLWRSSGMRMPRMPRLLWRQPKGS</sequence>
<name>A0ABU6TNN5_9FABA</name>
<keyword evidence="1" id="KW-0175">Coiled coil</keyword>
<comment type="caution">
    <text evidence="2">The sequence shown here is derived from an EMBL/GenBank/DDBJ whole genome shotgun (WGS) entry which is preliminary data.</text>
</comment>
<feature type="coiled-coil region" evidence="1">
    <location>
        <begin position="79"/>
        <end position="133"/>
    </location>
</feature>
<evidence type="ECO:0000313" key="2">
    <source>
        <dbReference type="EMBL" id="MED6150412.1"/>
    </source>
</evidence>
<keyword evidence="3" id="KW-1185">Reference proteome</keyword>
<accession>A0ABU6TNN5</accession>
<reference evidence="2 3" key="1">
    <citation type="journal article" date="2023" name="Plants (Basel)">
        <title>Bridging the Gap: Combining Genomics and Transcriptomics Approaches to Understand Stylosanthes scabra, an Orphan Legume from the Brazilian Caatinga.</title>
        <authorList>
            <person name="Ferreira-Neto J.R.C."/>
            <person name="da Silva M.D."/>
            <person name="Binneck E."/>
            <person name="de Melo N.F."/>
            <person name="da Silva R.H."/>
            <person name="de Melo A.L.T.M."/>
            <person name="Pandolfi V."/>
            <person name="Bustamante F.O."/>
            <person name="Brasileiro-Vidal A.C."/>
            <person name="Benko-Iseppon A.M."/>
        </authorList>
    </citation>
    <scope>NUCLEOTIDE SEQUENCE [LARGE SCALE GENOMIC DNA]</scope>
    <source>
        <tissue evidence="2">Leaves</tissue>
    </source>
</reference>
<gene>
    <name evidence="2" type="ORF">PIB30_072013</name>
</gene>